<dbReference type="AlphaFoldDB" id="A0A218YRU2"/>
<evidence type="ECO:0000259" key="2">
    <source>
        <dbReference type="Pfam" id="PF13324"/>
    </source>
</evidence>
<keyword evidence="4" id="KW-1185">Reference proteome</keyword>
<dbReference type="Gene3D" id="1.20.1420.10">
    <property type="entry name" value="Talin, central domain"/>
    <property type="match status" value="1"/>
</dbReference>
<dbReference type="OrthoDB" id="4088536at2759"/>
<evidence type="ECO:0000313" key="3">
    <source>
        <dbReference type="EMBL" id="OWO97578.1"/>
    </source>
</evidence>
<feature type="domain" description="Cyclin-D1-binding protein 1-like N-terminal" evidence="2">
    <location>
        <begin position="55"/>
        <end position="204"/>
    </location>
</feature>
<reference evidence="3 4" key="1">
    <citation type="submission" date="2017-04" db="EMBL/GenBank/DDBJ databases">
        <title>Draft genome sequence of Marssonina coronaria NL1: causal agent of apple blotch.</title>
        <authorList>
            <person name="Cheng Q."/>
        </authorList>
    </citation>
    <scope>NUCLEOTIDE SEQUENCE [LARGE SCALE GENOMIC DNA]</scope>
    <source>
        <strain evidence="3 4">NL1</strain>
    </source>
</reference>
<dbReference type="PANTHER" id="PTHR15492:SF1">
    <property type="entry name" value="CYCLIN-D1-BINDING PROTEIN 1"/>
    <property type="match status" value="1"/>
</dbReference>
<name>A0A218YRU2_9HELO</name>
<feature type="region of interest" description="Disordered" evidence="1">
    <location>
        <begin position="274"/>
        <end position="308"/>
    </location>
</feature>
<gene>
    <name evidence="3" type="ORF">B2J93_8386</name>
</gene>
<dbReference type="InterPro" id="IPR049317">
    <property type="entry name" value="GCIP-like_N"/>
</dbReference>
<dbReference type="InterPro" id="IPR026907">
    <property type="entry name" value="GCIP-like"/>
</dbReference>
<sequence length="387" mass="42020">MAKSCSKTAKDLEVLRSTVTATTALITQLQTSTAPAQRTGTAHIEVDALSFAHNTASLIRAHATKLSLLITNKPFTASAVTTVLRELVCGPLPGLASAIELCDGRYTAAMSKELKYQAGRVFAELGNLVVNIPLDGGILSEDARTGTGTTRGKSSLAMTGTVWQACDAVIELQQIRIAGLVVRKAEQYKATLEDALEELQQWGEEDSDGEEGDEAGNEGVDAAQAAVDRMFGLQRHIPTEDPERIRPRLESFLKRLRLLILMYQAIIKRRLKTLPQIPQPESPPESREPDEAEPSRPGGSGEPIAGGRAGLVNSVDEVLEVMKRLPDTVDELASAFYSLDKEEIDKAMDSCLSSGFAAIELLLRNWDGKEDEFTAWARRFQVAMKAA</sequence>
<dbReference type="PANTHER" id="PTHR15492">
    <property type="entry name" value="CYCLIN D1-BINDING PROTEIN 1"/>
    <property type="match status" value="1"/>
</dbReference>
<dbReference type="Gene3D" id="1.20.1410.10">
    <property type="entry name" value="I/LWEQ domain"/>
    <property type="match status" value="1"/>
</dbReference>
<accession>A0A218YRU2</accession>
<protein>
    <recommendedName>
        <fullName evidence="2">Cyclin-D1-binding protein 1-like N-terminal domain-containing protein</fullName>
    </recommendedName>
</protein>
<organism evidence="3 4">
    <name type="scientific">Diplocarpon coronariae</name>
    <dbReference type="NCBI Taxonomy" id="2795749"/>
    <lineage>
        <taxon>Eukaryota</taxon>
        <taxon>Fungi</taxon>
        <taxon>Dikarya</taxon>
        <taxon>Ascomycota</taxon>
        <taxon>Pezizomycotina</taxon>
        <taxon>Leotiomycetes</taxon>
        <taxon>Helotiales</taxon>
        <taxon>Drepanopezizaceae</taxon>
        <taxon>Diplocarpon</taxon>
    </lineage>
</organism>
<dbReference type="Pfam" id="PF13324">
    <property type="entry name" value="GCIP_N"/>
    <property type="match status" value="1"/>
</dbReference>
<dbReference type="STRING" id="503106.A0A218YRU2"/>
<evidence type="ECO:0000256" key="1">
    <source>
        <dbReference type="SAM" id="MobiDB-lite"/>
    </source>
</evidence>
<comment type="caution">
    <text evidence="3">The sequence shown here is derived from an EMBL/GenBank/DDBJ whole genome shotgun (WGS) entry which is preliminary data.</text>
</comment>
<dbReference type="Proteomes" id="UP000242519">
    <property type="component" value="Unassembled WGS sequence"/>
</dbReference>
<dbReference type="GO" id="GO:0005634">
    <property type="term" value="C:nucleus"/>
    <property type="evidence" value="ECO:0007669"/>
    <property type="project" value="TreeGrafter"/>
</dbReference>
<dbReference type="InParanoid" id="A0A218YRU2"/>
<proteinExistence type="predicted"/>
<evidence type="ECO:0000313" key="4">
    <source>
        <dbReference type="Proteomes" id="UP000242519"/>
    </source>
</evidence>
<dbReference type="EMBL" id="MZNU01000432">
    <property type="protein sequence ID" value="OWO97578.1"/>
    <property type="molecule type" value="Genomic_DNA"/>
</dbReference>